<dbReference type="InterPro" id="IPR029442">
    <property type="entry name" value="GyrI-like"/>
</dbReference>
<dbReference type="Pfam" id="PF13411">
    <property type="entry name" value="MerR_1"/>
    <property type="match status" value="1"/>
</dbReference>
<dbReference type="SMART" id="SM00422">
    <property type="entry name" value="HTH_MERR"/>
    <property type="match status" value="1"/>
</dbReference>
<keyword evidence="4" id="KW-1185">Reference proteome</keyword>
<evidence type="ECO:0000259" key="2">
    <source>
        <dbReference type="PROSITE" id="PS50937"/>
    </source>
</evidence>
<dbReference type="EMBL" id="JAIKTU010000002">
    <property type="protein sequence ID" value="MBY0754222.1"/>
    <property type="molecule type" value="Genomic_DNA"/>
</dbReference>
<dbReference type="InterPro" id="IPR009061">
    <property type="entry name" value="DNA-bd_dom_put_sf"/>
</dbReference>
<sequence length="278" mass="32915">MSEKKEKYLTISEFGKLCGVTRKTLIFYDKEGIFSPSYRDKNGYRYYSLKQYDTFNLILDLRKIGVTLEDIKLYLDERAPEKCIDLLQEENKKIQKKIEELNLISKVINNKIKLTKEGIEEINNLDVSIEDREEEYMLYSRIESNNQKDLMMDLINFVNYCSEKGINHGYSIGATVSRESILNKKFTACDKFFVNVSDEYKKYKEDRLLIKPKGLYAIINHRGDYYCTDKSYEKLLEYIDSNGYRICGESYENSLLDYFSIKDEKDYLTEISIRVEKK</sequence>
<keyword evidence="1" id="KW-0238">DNA-binding</keyword>
<dbReference type="InterPro" id="IPR011256">
    <property type="entry name" value="Reg_factor_effector_dom_sf"/>
</dbReference>
<dbReference type="Gene3D" id="3.20.80.10">
    <property type="entry name" value="Regulatory factor, effector binding domain"/>
    <property type="match status" value="1"/>
</dbReference>
<dbReference type="SUPFAM" id="SSF55136">
    <property type="entry name" value="Probable bacterial effector-binding domain"/>
    <property type="match status" value="1"/>
</dbReference>
<gene>
    <name evidence="3" type="ORF">K5V21_02020</name>
</gene>
<dbReference type="Gene3D" id="1.10.1660.10">
    <property type="match status" value="1"/>
</dbReference>
<evidence type="ECO:0000313" key="4">
    <source>
        <dbReference type="Proteomes" id="UP001299068"/>
    </source>
</evidence>
<dbReference type="InterPro" id="IPR010499">
    <property type="entry name" value="AraC_E-bd"/>
</dbReference>
<dbReference type="SMART" id="SM00871">
    <property type="entry name" value="AraC_E_bind"/>
    <property type="match status" value="1"/>
</dbReference>
<reference evidence="3 4" key="1">
    <citation type="journal article" date="2021" name="Cell Host Microbe">
        <title>in vivo commensal control of Clostridioides difficile virulence.</title>
        <authorList>
            <person name="Girinathan B.P."/>
            <person name="Dibenedetto N."/>
            <person name="Worley J.N."/>
            <person name="Peltier J."/>
            <person name="Arrieta-Ortiz M.L."/>
            <person name="Rupa Christinal Immanuel S."/>
            <person name="Lavin R."/>
            <person name="Delaney M.L."/>
            <person name="Cummins C."/>
            <person name="Hoffmann M."/>
            <person name="Luo Y."/>
            <person name="Gonzalez-Escalona N."/>
            <person name="Allard M."/>
            <person name="Onderdonk A.B."/>
            <person name="Gerber G.K."/>
            <person name="Sonenshein A.L."/>
            <person name="Baliga N."/>
            <person name="Dupuy B."/>
            <person name="Bry L."/>
        </authorList>
    </citation>
    <scope>NUCLEOTIDE SEQUENCE [LARGE SCALE GENOMIC DNA]</scope>
    <source>
        <strain evidence="3 4">DSM 599</strain>
    </source>
</reference>
<dbReference type="PROSITE" id="PS50937">
    <property type="entry name" value="HTH_MERR_2"/>
    <property type="match status" value="1"/>
</dbReference>
<dbReference type="InterPro" id="IPR047057">
    <property type="entry name" value="MerR_fam"/>
</dbReference>
<evidence type="ECO:0000313" key="3">
    <source>
        <dbReference type="EMBL" id="MBY0754222.1"/>
    </source>
</evidence>
<dbReference type="PANTHER" id="PTHR30204">
    <property type="entry name" value="REDOX-CYCLING DRUG-SENSING TRANSCRIPTIONAL ACTIVATOR SOXR"/>
    <property type="match status" value="1"/>
</dbReference>
<dbReference type="Pfam" id="PF06445">
    <property type="entry name" value="GyrI-like"/>
    <property type="match status" value="1"/>
</dbReference>
<dbReference type="InterPro" id="IPR000551">
    <property type="entry name" value="MerR-type_HTH_dom"/>
</dbReference>
<feature type="domain" description="HTH merR-type" evidence="2">
    <location>
        <begin position="8"/>
        <end position="77"/>
    </location>
</feature>
<protein>
    <submittedName>
        <fullName evidence="3">MerR family transcriptional regulator</fullName>
    </submittedName>
</protein>
<dbReference type="SUPFAM" id="SSF46955">
    <property type="entry name" value="Putative DNA-binding domain"/>
    <property type="match status" value="1"/>
</dbReference>
<accession>A0ABS7KUD4</accession>
<organism evidence="3 4">
    <name type="scientific">Clostridium sardiniense</name>
    <name type="common">Clostridium absonum</name>
    <dbReference type="NCBI Taxonomy" id="29369"/>
    <lineage>
        <taxon>Bacteria</taxon>
        <taxon>Bacillati</taxon>
        <taxon>Bacillota</taxon>
        <taxon>Clostridia</taxon>
        <taxon>Eubacteriales</taxon>
        <taxon>Clostridiaceae</taxon>
        <taxon>Clostridium</taxon>
    </lineage>
</organism>
<evidence type="ECO:0000256" key="1">
    <source>
        <dbReference type="ARBA" id="ARBA00023125"/>
    </source>
</evidence>
<name>A0ABS7KUD4_CLOSR</name>
<proteinExistence type="predicted"/>
<dbReference type="Proteomes" id="UP001299068">
    <property type="component" value="Unassembled WGS sequence"/>
</dbReference>
<dbReference type="PANTHER" id="PTHR30204:SF85">
    <property type="entry name" value="MULTIDRUG-EFFLUX TRANSPORTER 2 REGULATOR"/>
    <property type="match status" value="1"/>
</dbReference>
<dbReference type="RefSeq" id="WP_221858726.1">
    <property type="nucleotide sequence ID" value="NZ_JAIKTU010000002.1"/>
</dbReference>
<comment type="caution">
    <text evidence="3">The sequence shown here is derived from an EMBL/GenBank/DDBJ whole genome shotgun (WGS) entry which is preliminary data.</text>
</comment>